<evidence type="ECO:0000256" key="3">
    <source>
        <dbReference type="ARBA" id="ARBA00023125"/>
    </source>
</evidence>
<dbReference type="NCBIfam" id="TIGR01766">
    <property type="entry name" value="IS200/IS605 family accessory protein TnpB-like domain"/>
    <property type="match status" value="1"/>
</dbReference>
<evidence type="ECO:0000259" key="6">
    <source>
        <dbReference type="Pfam" id="PF01385"/>
    </source>
</evidence>
<dbReference type="KEGG" id="hds:HSR122_1877"/>
<reference evidence="8 9" key="1">
    <citation type="submission" date="2020-11" db="EMBL/GenBank/DDBJ databases">
        <title>Carbohydrate-dependent, anaerobic sulfur respiration: A novel catabolism in halophilic archaea.</title>
        <authorList>
            <person name="Sorokin D.Y."/>
            <person name="Messina E."/>
            <person name="Smedile F."/>
            <person name="La Cono V."/>
            <person name="Hallsworth J.E."/>
            <person name="Yakimov M.M."/>
        </authorList>
    </citation>
    <scope>NUCLEOTIDE SEQUENCE [LARGE SCALE GENOMIC DNA]</scope>
    <source>
        <strain evidence="8 9">HSR12-2</strain>
    </source>
</reference>
<evidence type="ECO:0000313" key="9">
    <source>
        <dbReference type="Proteomes" id="UP000662973"/>
    </source>
</evidence>
<organism evidence="8 9">
    <name type="scientific">Halapricum desulfuricans</name>
    <dbReference type="NCBI Taxonomy" id="2841257"/>
    <lineage>
        <taxon>Archaea</taxon>
        <taxon>Methanobacteriati</taxon>
        <taxon>Methanobacteriota</taxon>
        <taxon>Stenosarchaea group</taxon>
        <taxon>Halobacteria</taxon>
        <taxon>Halobacteriales</taxon>
        <taxon>Haloarculaceae</taxon>
        <taxon>Halapricum</taxon>
    </lineage>
</organism>
<dbReference type="GeneID" id="68852493"/>
<feature type="domain" description="Cas12f1-like TNB" evidence="7">
    <location>
        <begin position="316"/>
        <end position="382"/>
    </location>
</feature>
<dbReference type="InterPro" id="IPR001959">
    <property type="entry name" value="Transposase"/>
</dbReference>
<evidence type="ECO:0000256" key="1">
    <source>
        <dbReference type="ARBA" id="ARBA00008761"/>
    </source>
</evidence>
<evidence type="ECO:0000256" key="2">
    <source>
        <dbReference type="ARBA" id="ARBA00022578"/>
    </source>
</evidence>
<accession>A0A897N8Z9</accession>
<dbReference type="GO" id="GO:0003677">
    <property type="term" value="F:DNA binding"/>
    <property type="evidence" value="ECO:0007669"/>
    <property type="project" value="UniProtKB-KW"/>
</dbReference>
<keyword evidence="3" id="KW-0238">DNA-binding</keyword>
<keyword evidence="2" id="KW-0815">Transposition</keyword>
<dbReference type="RefSeq" id="WP_229109368.1">
    <property type="nucleotide sequence ID" value="NZ_CP064788.1"/>
</dbReference>
<dbReference type="Pfam" id="PF01385">
    <property type="entry name" value="OrfB_IS605"/>
    <property type="match status" value="1"/>
</dbReference>
<dbReference type="Pfam" id="PF07282">
    <property type="entry name" value="Cas12f1-like_TNB"/>
    <property type="match status" value="1"/>
</dbReference>
<dbReference type="InterPro" id="IPR010095">
    <property type="entry name" value="Cas12f1-like_TNB"/>
</dbReference>
<dbReference type="AlphaFoldDB" id="A0A897N8Z9"/>
<feature type="compositionally biased region" description="Basic and acidic residues" evidence="5">
    <location>
        <begin position="105"/>
        <end position="120"/>
    </location>
</feature>
<evidence type="ECO:0000313" key="8">
    <source>
        <dbReference type="EMBL" id="QSG09262.1"/>
    </source>
</evidence>
<comment type="similarity">
    <text evidence="1">In the C-terminal section; belongs to the transposase 35 family.</text>
</comment>
<keyword evidence="4" id="KW-0233">DNA recombination</keyword>
<protein>
    <submittedName>
        <fullName evidence="8">Transposable element</fullName>
    </submittedName>
</protein>
<dbReference type="EMBL" id="CP064788">
    <property type="protein sequence ID" value="QSG09262.1"/>
    <property type="molecule type" value="Genomic_DNA"/>
</dbReference>
<gene>
    <name evidence="8" type="ORF">HSR122_1877</name>
</gene>
<dbReference type="NCBIfam" id="NF040570">
    <property type="entry name" value="guided_TnpB"/>
    <property type="match status" value="1"/>
</dbReference>
<evidence type="ECO:0000256" key="5">
    <source>
        <dbReference type="SAM" id="MobiDB-lite"/>
    </source>
</evidence>
<evidence type="ECO:0000259" key="7">
    <source>
        <dbReference type="Pfam" id="PF07282"/>
    </source>
</evidence>
<keyword evidence="9" id="KW-1185">Reference proteome</keyword>
<dbReference type="Proteomes" id="UP000662973">
    <property type="component" value="Chromosome"/>
</dbReference>
<feature type="region of interest" description="Disordered" evidence="5">
    <location>
        <begin position="89"/>
        <end position="120"/>
    </location>
</feature>
<feature type="domain" description="Probable transposase IS891/IS1136/IS1341" evidence="6">
    <location>
        <begin position="190"/>
        <end position="298"/>
    </location>
</feature>
<sequence>MPTTRRTHVCRIQNHSQVRESLDRHGWSASKLWNVALYHARQTWDETGEIPDESELKAVVKEHDKYRGLHSQSSQKVLEELSEAFTSWFNSDDSRDNPPGYRKQNYYDDQGRRVHEEHPRSTVTWKANGFRHDTKHNRFRLSKGKLHKPSPRARDYILVEYDAPPEVELENVQQVRAVWNSHKERWELHVVCKHEIEAEAPGEKAAGVDLGICNPAAVAFPDDALLYPGNTLREDKHYFQQEEYQTAGPHGPSQKAEWAREKLSRRKDHFLHALSKDIVERCVSHDVGTLVVGDPSGVDEDDWGRHGNKRLDNWAYKRLMNLIDYKARERGIEVEMPDERGTSSSCSVCGHEDGDNRVERGLWKCDRCGVVAHGDVNGADNIRQKTLSVTPPLGDSDNGCLAQPRVIQFSRTHGFQPRATAE</sequence>
<dbReference type="GO" id="GO:0032196">
    <property type="term" value="P:transposition"/>
    <property type="evidence" value="ECO:0007669"/>
    <property type="project" value="UniProtKB-KW"/>
</dbReference>
<dbReference type="GO" id="GO:0006310">
    <property type="term" value="P:DNA recombination"/>
    <property type="evidence" value="ECO:0007669"/>
    <property type="project" value="UniProtKB-KW"/>
</dbReference>
<evidence type="ECO:0000256" key="4">
    <source>
        <dbReference type="ARBA" id="ARBA00023172"/>
    </source>
</evidence>
<proteinExistence type="inferred from homology"/>
<name>A0A897N8Z9_9EURY</name>